<proteinExistence type="predicted"/>
<organism evidence="1 2">
    <name type="scientific">Choristoneura fumiferana</name>
    <name type="common">Spruce budworm moth</name>
    <name type="synonym">Archips fumiferana</name>
    <dbReference type="NCBI Taxonomy" id="7141"/>
    <lineage>
        <taxon>Eukaryota</taxon>
        <taxon>Metazoa</taxon>
        <taxon>Ecdysozoa</taxon>
        <taxon>Arthropoda</taxon>
        <taxon>Hexapoda</taxon>
        <taxon>Insecta</taxon>
        <taxon>Pterygota</taxon>
        <taxon>Neoptera</taxon>
        <taxon>Endopterygota</taxon>
        <taxon>Lepidoptera</taxon>
        <taxon>Glossata</taxon>
        <taxon>Ditrysia</taxon>
        <taxon>Tortricoidea</taxon>
        <taxon>Tortricidae</taxon>
        <taxon>Tortricinae</taxon>
        <taxon>Choristoneura</taxon>
    </lineage>
</organism>
<name>A0ACC0JC53_CHOFU</name>
<protein>
    <submittedName>
        <fullName evidence="1">Uncharacterized protein</fullName>
    </submittedName>
</protein>
<dbReference type="Proteomes" id="UP001064048">
    <property type="component" value="Chromosome 16"/>
</dbReference>
<keyword evidence="2" id="KW-1185">Reference proteome</keyword>
<accession>A0ACC0JC53</accession>
<evidence type="ECO:0000313" key="1">
    <source>
        <dbReference type="EMBL" id="KAI8421652.1"/>
    </source>
</evidence>
<sequence>MDQGDPKPDFSGVVDSVMHLFGEVMSREAVSAIVEHYDGDLNQSIDAIMIMSDNEASANQQTTSSQPVQPAYNTSALNQHEAQISPFNMAASTTILQVSYAGASQRTCPKQPLNPKAPQPKQRKRNTNNNIWTLQTKQIMGYHAEGSRTLILMRGVPGSGKSYLAKQLLLTMCPESLFETHILSTDDFFYDAKGVYRHERTRLSEAHYWNQNRAIQAMRQGISPIFIDNTNVEIWEMQPYVREGINNGYIIEVLEPNTAWAKSAHLLAEKNTHKVPLGSIRRMLDNYQNGVSGLYLLRAFRLSYSSEKKPPVLRNFPPILPPNLPLNPSTNPPQQEHLVSPPTIQANIEAIPDISIQPAAEATVGQTNDTNSPGPSSSEIRVFYPASTNSMRVDSDDTENSTENSNAKHETAVEELVKRIEEIEYAWENGESWDVDGEENARGNSQERPNVPQPPRSSRNVVHTDKFLPSAVNYSDWSNISMFMPEWNDYQNKNSQNLPAIRVETATKGTSVEFGDTDTNNKNFKILIGTPKDINFYYLERNEEKIPEKRMLDKSSMTNDHDHIATEISRCKNEEKHFSAFRKLFKNISKVELRDIFDKCVGDVNWAVDIVLDGMANKQLQILDSDDISDPDDVGDDQCECLAAYNIIPNINAQPVANTPNPPPELEPEPIAGPSTARVKKEKLVLESSVQLKRQIEKNIVISDNHYSDHCLKIRKMRRGENYTRADSPENEPGTSTSAVPNATIDNVPETTNIDTDEEANVSDEGEKTVNVDLGSVFVNELDGMFGRDDMYYPENIETRVNMPVSLLNEINALWIESLTHQLDQQSRQSELMLRQDEEFARQLAAKEEELARAGQEPEVPSFKEIMDMELALSIYQKQVTEEWRNNEPNDLAARLTRDKLYNLFPEVKPEILSEMLMAHDNEFETTVEVLLSSTGKGHILEEPNGVNKFIAKTELKRQEKILAEQKKALSEAEWPLLPKDSNIDMTVVEKFRAKALEHLKQRDRNYQKAQDFYRRDMTQVATYFSDVASLHKKEFDHANSMAAASLMQYHTNNCADSLSIDLHFLKVAEAKESLDLFIDTNIKKLRESSGSGHGPRFYTLFIITGRGLHSRGGPRVKPAVIRRLKERGIGWHYHLNIISVPNFKSMPLTVEEFCPAATILAELPEFQHRLVLSLDLHKSDTRECFAERNPGYLASKVFAENKMTFELA</sequence>
<evidence type="ECO:0000313" key="2">
    <source>
        <dbReference type="Proteomes" id="UP001064048"/>
    </source>
</evidence>
<gene>
    <name evidence="1" type="ORF">MSG28_009644</name>
</gene>
<comment type="caution">
    <text evidence="1">The sequence shown here is derived from an EMBL/GenBank/DDBJ whole genome shotgun (WGS) entry which is preliminary data.</text>
</comment>
<reference evidence="1 2" key="1">
    <citation type="journal article" date="2022" name="Genome Biol. Evol.">
        <title>The Spruce Budworm Genome: Reconstructing the Evolutionary History of Antifreeze Proteins.</title>
        <authorList>
            <person name="Beliveau C."/>
            <person name="Gagne P."/>
            <person name="Picq S."/>
            <person name="Vernygora O."/>
            <person name="Keeling C.I."/>
            <person name="Pinkney K."/>
            <person name="Doucet D."/>
            <person name="Wen F."/>
            <person name="Johnston J.S."/>
            <person name="Maaroufi H."/>
            <person name="Boyle B."/>
            <person name="Laroche J."/>
            <person name="Dewar K."/>
            <person name="Juretic N."/>
            <person name="Blackburn G."/>
            <person name="Nisole A."/>
            <person name="Brunet B."/>
            <person name="Brandao M."/>
            <person name="Lumley L."/>
            <person name="Duan J."/>
            <person name="Quan G."/>
            <person name="Lucarotti C.J."/>
            <person name="Roe A.D."/>
            <person name="Sperling F.A.H."/>
            <person name="Levesque R.C."/>
            <person name="Cusson M."/>
        </authorList>
    </citation>
    <scope>NUCLEOTIDE SEQUENCE [LARGE SCALE GENOMIC DNA]</scope>
    <source>
        <strain evidence="1">Glfc:IPQL:Cfum</strain>
    </source>
</reference>
<dbReference type="EMBL" id="CM046116">
    <property type="protein sequence ID" value="KAI8421652.1"/>
    <property type="molecule type" value="Genomic_DNA"/>
</dbReference>